<feature type="transmembrane region" description="Helical" evidence="1">
    <location>
        <begin position="200"/>
        <end position="224"/>
    </location>
</feature>
<reference evidence="2 3" key="1">
    <citation type="submission" date="2019-01" db="EMBL/GenBank/DDBJ databases">
        <authorList>
            <person name="Chen W.-M."/>
        </authorList>
    </citation>
    <scope>NUCLEOTIDE SEQUENCE [LARGE SCALE GENOMIC DNA]</scope>
    <source>
        <strain evidence="2 3">KYPY4</strain>
    </source>
</reference>
<keyword evidence="1" id="KW-0472">Membrane</keyword>
<feature type="transmembrane region" description="Helical" evidence="1">
    <location>
        <begin position="352"/>
        <end position="374"/>
    </location>
</feature>
<accession>A0A437RHE1</accession>
<keyword evidence="1" id="KW-0812">Transmembrane</keyword>
<comment type="caution">
    <text evidence="2">The sequence shown here is derived from an EMBL/GenBank/DDBJ whole genome shotgun (WGS) entry which is preliminary data.</text>
</comment>
<sequence length="552" mass="59071">MNSPKPALVTARGARRLPRIPLLLLCAAYLLPGLVGRDPWRHADVTAFGQMIAIAEGRTPWWGPMLGGVPADTALLPHWLGAAFILAGQGWMDAAFAARLPFALLLALTLALTWYTTFHLARTDAAQPVPFAFGGEASPVDYARAVADGAVLALMATLGLLQLGHETTPELGQLCAMTLYLYALAAAPSRPLLSRAAVLAALPLLAGSGAPSMAMAAGLAGLLVCALSRYAQVRAFTVWVAVAMAAAALLAMAMGAWRWRSHGLGLDDLASLARQWLWFLWPVWPLALWTLWRWRRQLSHRHISVPLVGATVALAANVAMGGSDRALMLGLPGMAVLAAFALPTLKRSAAAAIDWFSMCFFTLCAITIWVIYAAMQTGTPAKPAANVAKLAPGFEAPFSAIALAAALAGTLAWVWLVRWRTGRHREALWKSLVLPAGGVALCWLLLMTLWLPLLDYARSPRALVQRVAALVPPQACIAGPTLAPSTVAALEHFGRWRVDARQEALTGPCGYLLQVSKQRPMPLAAPGWVLVGEVKRPTDRDEITQVLRRASP</sequence>
<keyword evidence="1" id="KW-1133">Transmembrane helix</keyword>
<dbReference type="AlphaFoldDB" id="A0A437RHE1"/>
<proteinExistence type="predicted"/>
<dbReference type="OrthoDB" id="8556356at2"/>
<dbReference type="RefSeq" id="WP_128228549.1">
    <property type="nucleotide sequence ID" value="NZ_SACR01000003.1"/>
</dbReference>
<organism evidence="2 3">
    <name type="scientific">Rubrivivax rivuli</name>
    <dbReference type="NCBI Taxonomy" id="1862385"/>
    <lineage>
        <taxon>Bacteria</taxon>
        <taxon>Pseudomonadati</taxon>
        <taxon>Pseudomonadota</taxon>
        <taxon>Betaproteobacteria</taxon>
        <taxon>Burkholderiales</taxon>
        <taxon>Sphaerotilaceae</taxon>
        <taxon>Rubrivivax</taxon>
    </lineage>
</organism>
<dbReference type="EMBL" id="SACR01000003">
    <property type="protein sequence ID" value="RVU46183.1"/>
    <property type="molecule type" value="Genomic_DNA"/>
</dbReference>
<keyword evidence="3" id="KW-1185">Reference proteome</keyword>
<feature type="transmembrane region" description="Helical" evidence="1">
    <location>
        <begin position="326"/>
        <end position="345"/>
    </location>
</feature>
<dbReference type="Proteomes" id="UP000285575">
    <property type="component" value="Unassembled WGS sequence"/>
</dbReference>
<evidence type="ECO:0000256" key="1">
    <source>
        <dbReference type="SAM" id="Phobius"/>
    </source>
</evidence>
<protein>
    <recommendedName>
        <fullName evidence="4">Glycosyltransferase</fullName>
    </recommendedName>
</protein>
<evidence type="ECO:0000313" key="3">
    <source>
        <dbReference type="Proteomes" id="UP000285575"/>
    </source>
</evidence>
<evidence type="ECO:0008006" key="4">
    <source>
        <dbReference type="Google" id="ProtNLM"/>
    </source>
</evidence>
<feature type="transmembrane region" description="Helical" evidence="1">
    <location>
        <begin position="394"/>
        <end position="416"/>
    </location>
</feature>
<evidence type="ECO:0000313" key="2">
    <source>
        <dbReference type="EMBL" id="RVU46183.1"/>
    </source>
</evidence>
<feature type="transmembrane region" description="Helical" evidence="1">
    <location>
        <begin position="100"/>
        <end position="122"/>
    </location>
</feature>
<feature type="transmembrane region" description="Helical" evidence="1">
    <location>
        <begin position="61"/>
        <end position="88"/>
    </location>
</feature>
<feature type="transmembrane region" description="Helical" evidence="1">
    <location>
        <begin position="236"/>
        <end position="256"/>
    </location>
</feature>
<name>A0A437RHE1_9BURK</name>
<feature type="transmembrane region" description="Helical" evidence="1">
    <location>
        <begin position="428"/>
        <end position="451"/>
    </location>
</feature>
<feature type="transmembrane region" description="Helical" evidence="1">
    <location>
        <begin position="304"/>
        <end position="320"/>
    </location>
</feature>
<gene>
    <name evidence="2" type="ORF">EOE66_10005</name>
</gene>
<feature type="transmembrane region" description="Helical" evidence="1">
    <location>
        <begin position="276"/>
        <end position="292"/>
    </location>
</feature>